<dbReference type="PROSITE" id="PS50238">
    <property type="entry name" value="RHOGAP"/>
    <property type="match status" value="1"/>
</dbReference>
<feature type="compositionally biased region" description="Polar residues" evidence="2">
    <location>
        <begin position="21"/>
        <end position="30"/>
    </location>
</feature>
<dbReference type="GO" id="GO:0005938">
    <property type="term" value="C:cell cortex"/>
    <property type="evidence" value="ECO:0007669"/>
    <property type="project" value="UniProtKB-ARBA"/>
</dbReference>
<dbReference type="GO" id="GO:0007165">
    <property type="term" value="P:signal transduction"/>
    <property type="evidence" value="ECO:0007669"/>
    <property type="project" value="InterPro"/>
</dbReference>
<dbReference type="PANTHER" id="PTHR23176">
    <property type="entry name" value="RHO/RAC/CDC GTPASE-ACTIVATING PROTEIN"/>
    <property type="match status" value="1"/>
</dbReference>
<dbReference type="CDD" id="cd00159">
    <property type="entry name" value="RhoGAP"/>
    <property type="match status" value="1"/>
</dbReference>
<dbReference type="SMART" id="SM00324">
    <property type="entry name" value="RhoGAP"/>
    <property type="match status" value="1"/>
</dbReference>
<keyword evidence="5" id="KW-1185">Reference proteome</keyword>
<evidence type="ECO:0000313" key="4">
    <source>
        <dbReference type="EMBL" id="KAJ8069737.1"/>
    </source>
</evidence>
<dbReference type="PANTHER" id="PTHR23176:SF125">
    <property type="entry name" value="GTPASE ACTIVATOR (BEM2), PUTATIVE (AFU_ORTHOLOGUE AFUA_7G04450)-RELATED"/>
    <property type="match status" value="1"/>
</dbReference>
<sequence length="880" mass="99784">MAKKSGLQPLMLDPNTRRSRGNGTELNIEQSPKSPLSAKSPKSPRSPFKFNTKKSQLLHQAQTQAQAQEQQQQQQQQQEEQEQEQSQRNETSSMQEGDPQISRKDLPVTSGSGSGSGIPTSQTLPSLSSIQSSRASDKVGVKERPSRTGFFSNYKASKSASKLQSSSSSPSDISRQVNVVEDNNMSRDTDRPTMSVEVSSQDTKRSESGTARSLVSKPVGVSSRSDASLASSTNESPQQNSDSNSINNRKNKSKQFSLLGGTRSLRDDQSPAEPSPPKNNYLDPDSSTHQYTSSSGSIKTTTPARGDDDMNFREMSTPTNIRQRSQDRQHSRSRDNRGKESTREHTKDGSRNQSSFSSTFKEAGGHAFFNNIRSQATKGAGVIHKNLFGKGGRISSFAQKEPLIDDEHYVLKVINKPLIEQTRLTRISKRLEDSRDKTEFWMPSFPWRAIDYLNYKGSDVEGLYRVPGSGPQVKKWQRRFDEEMDIDLFECDDLYDINIIGSMLKAWLRELPDELLPRAAQDRIARECAGSQKVPQQLVDELSNLSPFNYYLLFAITCHLSLLLAHSEKNKMDFRNLCICFQPCMKMDAFCFKFLVCDWRDCWKGCKTEAVYIEQEYMLFDQMPPGSAGGCSSIAVESHDERNVSSSDSSKPSSVSLEHQGRKHSNEKGRKTSGEKNQRRSPDIEKNQRRGPEIEKNQRRSPDIEKNQRRGPEIEKNQRKSPDIEKNQRRGPEIEKNQRKSPDIEKNQRRGPEIEKNQRRSPDIEKNQRRDPEIEKNQRRSPDIEKNQRKGPEIEKNQRRSPDIEKNQRRGPEIEKNQRRSPDSERSQRENHREVAMSQSNSMNSIDTASTTLTVVQANKPRNGDLRPLSPIKPLSPIGF</sequence>
<feature type="domain" description="Rho-GAP" evidence="3">
    <location>
        <begin position="429"/>
        <end position="620"/>
    </location>
</feature>
<reference evidence="4" key="1">
    <citation type="submission" date="2022-11" db="EMBL/GenBank/DDBJ databases">
        <title>Genome Resource of Sclerotinia nivalis Strain SnTB1, a Plant Pathogen Isolated from American Ginseng.</title>
        <authorList>
            <person name="Fan S."/>
        </authorList>
    </citation>
    <scope>NUCLEOTIDE SEQUENCE</scope>
    <source>
        <strain evidence="4">SnTB1</strain>
    </source>
</reference>
<accession>A0A9X0DQ15</accession>
<feature type="compositionally biased region" description="Basic and acidic residues" evidence="2">
    <location>
        <begin position="664"/>
        <end position="835"/>
    </location>
</feature>
<feature type="compositionally biased region" description="Low complexity" evidence="2">
    <location>
        <begin position="645"/>
        <end position="656"/>
    </location>
</feature>
<feature type="compositionally biased region" description="Low complexity" evidence="2">
    <location>
        <begin position="155"/>
        <end position="174"/>
    </location>
</feature>
<dbReference type="SUPFAM" id="SSF48350">
    <property type="entry name" value="GTPase activation domain, GAP"/>
    <property type="match status" value="1"/>
</dbReference>
<dbReference type="Pfam" id="PF00620">
    <property type="entry name" value="RhoGAP"/>
    <property type="match status" value="1"/>
</dbReference>
<dbReference type="AlphaFoldDB" id="A0A9X0DQ15"/>
<keyword evidence="1" id="KW-0343">GTPase activation</keyword>
<evidence type="ECO:0000259" key="3">
    <source>
        <dbReference type="PROSITE" id="PS50238"/>
    </source>
</evidence>
<dbReference type="Gene3D" id="1.10.555.10">
    <property type="entry name" value="Rho GTPase activation protein"/>
    <property type="match status" value="1"/>
</dbReference>
<name>A0A9X0DQ15_9HELO</name>
<feature type="compositionally biased region" description="Low complexity" evidence="2">
    <location>
        <begin position="60"/>
        <end position="78"/>
    </location>
</feature>
<evidence type="ECO:0000313" key="5">
    <source>
        <dbReference type="Proteomes" id="UP001152300"/>
    </source>
</evidence>
<feature type="compositionally biased region" description="Basic and acidic residues" evidence="2">
    <location>
        <begin position="135"/>
        <end position="146"/>
    </location>
</feature>
<dbReference type="InterPro" id="IPR008936">
    <property type="entry name" value="Rho_GTPase_activation_prot"/>
</dbReference>
<feature type="compositionally biased region" description="Low complexity" evidence="2">
    <location>
        <begin position="222"/>
        <end position="232"/>
    </location>
</feature>
<organism evidence="4 5">
    <name type="scientific">Sclerotinia nivalis</name>
    <dbReference type="NCBI Taxonomy" id="352851"/>
    <lineage>
        <taxon>Eukaryota</taxon>
        <taxon>Fungi</taxon>
        <taxon>Dikarya</taxon>
        <taxon>Ascomycota</taxon>
        <taxon>Pezizomycotina</taxon>
        <taxon>Leotiomycetes</taxon>
        <taxon>Helotiales</taxon>
        <taxon>Sclerotiniaceae</taxon>
        <taxon>Sclerotinia</taxon>
    </lineage>
</organism>
<evidence type="ECO:0000256" key="2">
    <source>
        <dbReference type="SAM" id="MobiDB-lite"/>
    </source>
</evidence>
<comment type="caution">
    <text evidence="4">The sequence shown here is derived from an EMBL/GenBank/DDBJ whole genome shotgun (WGS) entry which is preliminary data.</text>
</comment>
<feature type="compositionally biased region" description="Low complexity" evidence="2">
    <location>
        <begin position="287"/>
        <end position="297"/>
    </location>
</feature>
<protein>
    <recommendedName>
        <fullName evidence="3">Rho-GAP domain-containing protein</fullName>
    </recommendedName>
</protein>
<proteinExistence type="predicted"/>
<gene>
    <name evidence="4" type="ORF">OCU04_000161</name>
</gene>
<dbReference type="InterPro" id="IPR050729">
    <property type="entry name" value="Rho-GAP"/>
</dbReference>
<dbReference type="Proteomes" id="UP001152300">
    <property type="component" value="Unassembled WGS sequence"/>
</dbReference>
<dbReference type="InterPro" id="IPR000198">
    <property type="entry name" value="RhoGAP_dom"/>
</dbReference>
<dbReference type="GO" id="GO:0005096">
    <property type="term" value="F:GTPase activator activity"/>
    <property type="evidence" value="ECO:0007669"/>
    <property type="project" value="UniProtKB-KW"/>
</dbReference>
<dbReference type="OrthoDB" id="185175at2759"/>
<feature type="compositionally biased region" description="Polar residues" evidence="2">
    <location>
        <begin position="118"/>
        <end position="134"/>
    </location>
</feature>
<feature type="compositionally biased region" description="Polar residues" evidence="2">
    <location>
        <begin position="837"/>
        <end position="857"/>
    </location>
</feature>
<feature type="region of interest" description="Disordered" evidence="2">
    <location>
        <begin position="638"/>
        <end position="880"/>
    </location>
</feature>
<dbReference type="EMBL" id="JAPEIS010000001">
    <property type="protein sequence ID" value="KAJ8069737.1"/>
    <property type="molecule type" value="Genomic_DNA"/>
</dbReference>
<feature type="compositionally biased region" description="Basic and acidic residues" evidence="2">
    <location>
        <begin position="324"/>
        <end position="350"/>
    </location>
</feature>
<evidence type="ECO:0000256" key="1">
    <source>
        <dbReference type="ARBA" id="ARBA00022468"/>
    </source>
</evidence>
<feature type="region of interest" description="Disordered" evidence="2">
    <location>
        <begin position="1"/>
        <end position="358"/>
    </location>
</feature>
<feature type="compositionally biased region" description="Low complexity" evidence="2">
    <location>
        <begin position="31"/>
        <end position="49"/>
    </location>
</feature>